<sequence>MATGDDPDEVSGGSQGSEAPDAPPNVTRGTDPSVESVWLRHRPPPHHGLPRLSTVLLTVTFIALLVLWVVLRPGG</sequence>
<reference evidence="3 4" key="1">
    <citation type="submission" date="2021-07" db="EMBL/GenBank/DDBJ databases">
        <title>Whole Genome Sequence of Nocardia Iowensis.</title>
        <authorList>
            <person name="Lamm A."/>
            <person name="Collins-Fairclough A.M."/>
            <person name="Bunk B."/>
            <person name="Sproer C."/>
        </authorList>
    </citation>
    <scope>NUCLEOTIDE SEQUENCE [LARGE SCALE GENOMIC DNA]</scope>
    <source>
        <strain evidence="3 4">NRRL 5646</strain>
    </source>
</reference>
<dbReference type="RefSeq" id="WP_218471041.1">
    <property type="nucleotide sequence ID" value="NZ_BAABJN010000006.1"/>
</dbReference>
<dbReference type="Proteomes" id="UP000694257">
    <property type="component" value="Chromosome"/>
</dbReference>
<feature type="region of interest" description="Disordered" evidence="1">
    <location>
        <begin position="1"/>
        <end position="50"/>
    </location>
</feature>
<proteinExistence type="predicted"/>
<accession>A0ABX8RMQ1</accession>
<feature type="transmembrane region" description="Helical" evidence="2">
    <location>
        <begin position="52"/>
        <end position="71"/>
    </location>
</feature>
<gene>
    <name evidence="3" type="ORF">KV110_32825</name>
</gene>
<name>A0ABX8RMQ1_NOCIO</name>
<dbReference type="EMBL" id="CP078145">
    <property type="protein sequence ID" value="QXN90169.1"/>
    <property type="molecule type" value="Genomic_DNA"/>
</dbReference>
<keyword evidence="2" id="KW-1133">Transmembrane helix</keyword>
<protein>
    <submittedName>
        <fullName evidence="3">Uncharacterized protein</fullName>
    </submittedName>
</protein>
<keyword evidence="4" id="KW-1185">Reference proteome</keyword>
<keyword evidence="2" id="KW-0472">Membrane</keyword>
<evidence type="ECO:0000256" key="1">
    <source>
        <dbReference type="SAM" id="MobiDB-lite"/>
    </source>
</evidence>
<evidence type="ECO:0000313" key="4">
    <source>
        <dbReference type="Proteomes" id="UP000694257"/>
    </source>
</evidence>
<keyword evidence="2" id="KW-0812">Transmembrane</keyword>
<evidence type="ECO:0000256" key="2">
    <source>
        <dbReference type="SAM" id="Phobius"/>
    </source>
</evidence>
<evidence type="ECO:0000313" key="3">
    <source>
        <dbReference type="EMBL" id="QXN90169.1"/>
    </source>
</evidence>
<organism evidence="3 4">
    <name type="scientific">Nocardia iowensis</name>
    <dbReference type="NCBI Taxonomy" id="204891"/>
    <lineage>
        <taxon>Bacteria</taxon>
        <taxon>Bacillati</taxon>
        <taxon>Actinomycetota</taxon>
        <taxon>Actinomycetes</taxon>
        <taxon>Mycobacteriales</taxon>
        <taxon>Nocardiaceae</taxon>
        <taxon>Nocardia</taxon>
    </lineage>
</organism>
<feature type="compositionally biased region" description="Basic residues" evidence="1">
    <location>
        <begin position="39"/>
        <end position="49"/>
    </location>
</feature>